<sequence>MNDANIKNDCNTRSLTPVVYETLTKPQRNKLAKVILGRNNLKATYLACDCSELTIKRAIAGMNLFPETAAKIRAFLETK</sequence>
<evidence type="ECO:0000313" key="1">
    <source>
        <dbReference type="EMBL" id="MBO9151911.1"/>
    </source>
</evidence>
<proteinExistence type="predicted"/>
<accession>A0ABS3YB61</accession>
<dbReference type="EMBL" id="JAGHKP010000001">
    <property type="protein sequence ID" value="MBO9151911.1"/>
    <property type="molecule type" value="Genomic_DNA"/>
</dbReference>
<organism evidence="1 2">
    <name type="scientific">Chitinophaga chungangae</name>
    <dbReference type="NCBI Taxonomy" id="2821488"/>
    <lineage>
        <taxon>Bacteria</taxon>
        <taxon>Pseudomonadati</taxon>
        <taxon>Bacteroidota</taxon>
        <taxon>Chitinophagia</taxon>
        <taxon>Chitinophagales</taxon>
        <taxon>Chitinophagaceae</taxon>
        <taxon>Chitinophaga</taxon>
    </lineage>
</organism>
<gene>
    <name evidence="1" type="ORF">J7I43_06810</name>
</gene>
<dbReference type="RefSeq" id="WP_209144559.1">
    <property type="nucleotide sequence ID" value="NZ_JAGHKP010000001.1"/>
</dbReference>
<protein>
    <submittedName>
        <fullName evidence="1">Uncharacterized protein</fullName>
    </submittedName>
</protein>
<reference evidence="2" key="1">
    <citation type="submission" date="2021-03" db="EMBL/GenBank/DDBJ databases">
        <title>Assistant Professor.</title>
        <authorList>
            <person name="Huq M.A."/>
        </authorList>
    </citation>
    <scope>NUCLEOTIDE SEQUENCE [LARGE SCALE GENOMIC DNA]</scope>
    <source>
        <strain evidence="2">MAH-28</strain>
    </source>
</reference>
<keyword evidence="2" id="KW-1185">Reference proteome</keyword>
<evidence type="ECO:0000313" key="2">
    <source>
        <dbReference type="Proteomes" id="UP000679126"/>
    </source>
</evidence>
<dbReference type="Proteomes" id="UP000679126">
    <property type="component" value="Unassembled WGS sequence"/>
</dbReference>
<comment type="caution">
    <text evidence="1">The sequence shown here is derived from an EMBL/GenBank/DDBJ whole genome shotgun (WGS) entry which is preliminary data.</text>
</comment>
<name>A0ABS3YB61_9BACT</name>